<proteinExistence type="predicted"/>
<comment type="caution">
    <text evidence="1">The sequence shown here is derived from an EMBL/GenBank/DDBJ whole genome shotgun (WGS) entry which is preliminary data.</text>
</comment>
<dbReference type="Proteomes" id="UP001523262">
    <property type="component" value="Unassembled WGS sequence"/>
</dbReference>
<name>A0ABT0W7J5_9BACI</name>
<sequence>MSYQTKKQSIGYILKTALKTEIPANRLMDIALASLKIVEDRNDINNHERMNFAEKVVQQIELSEEFQKDLKREMVWTFDNTAVGEAENVYEGFAKLFPVQFQKPWDSDVKRV</sequence>
<protein>
    <submittedName>
        <fullName evidence="1">Uncharacterized protein</fullName>
    </submittedName>
</protein>
<reference evidence="1 2" key="1">
    <citation type="submission" date="2022-06" db="EMBL/GenBank/DDBJ databases">
        <authorList>
            <person name="Jeon C.O."/>
        </authorList>
    </citation>
    <scope>NUCLEOTIDE SEQUENCE [LARGE SCALE GENOMIC DNA]</scope>
    <source>
        <strain evidence="1 2">KCTC 13943</strain>
    </source>
</reference>
<accession>A0ABT0W7J5</accession>
<keyword evidence="2" id="KW-1185">Reference proteome</keyword>
<evidence type="ECO:0000313" key="2">
    <source>
        <dbReference type="Proteomes" id="UP001523262"/>
    </source>
</evidence>
<organism evidence="1 2">
    <name type="scientific">Neobacillus pocheonensis</name>
    <dbReference type="NCBI Taxonomy" id="363869"/>
    <lineage>
        <taxon>Bacteria</taxon>
        <taxon>Bacillati</taxon>
        <taxon>Bacillota</taxon>
        <taxon>Bacilli</taxon>
        <taxon>Bacillales</taxon>
        <taxon>Bacillaceae</taxon>
        <taxon>Neobacillus</taxon>
    </lineage>
</organism>
<evidence type="ECO:0000313" key="1">
    <source>
        <dbReference type="EMBL" id="MCM2532293.1"/>
    </source>
</evidence>
<gene>
    <name evidence="1" type="ORF">NDK43_07690</name>
</gene>
<dbReference type="EMBL" id="JAMQCR010000001">
    <property type="protein sequence ID" value="MCM2532293.1"/>
    <property type="molecule type" value="Genomic_DNA"/>
</dbReference>